<keyword evidence="2" id="KW-1185">Reference proteome</keyword>
<proteinExistence type="predicted"/>
<evidence type="ECO:0000313" key="1">
    <source>
        <dbReference type="EMBL" id="MFD2904238.1"/>
    </source>
</evidence>
<dbReference type="InterPro" id="IPR017642">
    <property type="entry name" value="DNA_S_mod_DndB"/>
</dbReference>
<evidence type="ECO:0000313" key="2">
    <source>
        <dbReference type="Proteomes" id="UP001597509"/>
    </source>
</evidence>
<accession>A0ABW5YV65</accession>
<dbReference type="RefSeq" id="WP_380920074.1">
    <property type="nucleotide sequence ID" value="NZ_JBHUPE010000004.1"/>
</dbReference>
<protein>
    <submittedName>
        <fullName evidence="1">DGQHR domain-containing protein</fullName>
    </submittedName>
</protein>
<dbReference type="Proteomes" id="UP001597509">
    <property type="component" value="Unassembled WGS sequence"/>
</dbReference>
<comment type="caution">
    <text evidence="1">The sequence shown here is derived from an EMBL/GenBank/DDBJ whole genome shotgun (WGS) entry which is preliminary data.</text>
</comment>
<reference evidence="2" key="1">
    <citation type="journal article" date="2019" name="Int. J. Syst. Evol. Microbiol.">
        <title>The Global Catalogue of Microorganisms (GCM) 10K type strain sequencing project: providing services to taxonomists for standard genome sequencing and annotation.</title>
        <authorList>
            <consortium name="The Broad Institute Genomics Platform"/>
            <consortium name="The Broad Institute Genome Sequencing Center for Infectious Disease"/>
            <person name="Wu L."/>
            <person name="Ma J."/>
        </authorList>
    </citation>
    <scope>NUCLEOTIDE SEQUENCE [LARGE SCALE GENOMIC DNA]</scope>
    <source>
        <strain evidence="2">KCTC 22209</strain>
    </source>
</reference>
<dbReference type="Pfam" id="PF14072">
    <property type="entry name" value="DndB"/>
    <property type="match status" value="1"/>
</dbReference>
<organism evidence="1 2">
    <name type="scientific">Sphingobacterium anhuiense</name>
    <dbReference type="NCBI Taxonomy" id="493780"/>
    <lineage>
        <taxon>Bacteria</taxon>
        <taxon>Pseudomonadati</taxon>
        <taxon>Bacteroidota</taxon>
        <taxon>Sphingobacteriia</taxon>
        <taxon>Sphingobacteriales</taxon>
        <taxon>Sphingobacteriaceae</taxon>
        <taxon>Sphingobacterium</taxon>
    </lineage>
</organism>
<sequence length="323" mass="36741">MNIDDIFHSYSISLVTQGEHKFYTLTVPSEILAKTCFISSREDDPKEGFQRLLDEKRAQQIADYIDNGLGTIPTAIILSAQPEAELEITGKGKTIKFKEHNKAFLILDGQHRVYGFNLAKSSVRIPVVIYNNLSRRDESRIFIDINTKQKPVPNELLFDIKNLAEYENNNETFLREIFDLFHESPDSILLGLTSSADKSRLKISRVAFNSALSLVTKYFGDKESNEVYEICNSYLIAMFNGLRKIGLEKAITNSTVFKSIISIFPHVAQRTKDKYSNYMTDSFSEILAPLFVKLKPTRISKPGGSYKDLSNYLLDCLKTDFTL</sequence>
<dbReference type="InterPro" id="IPR017601">
    <property type="entry name" value="DGQHR-contain_dom"/>
</dbReference>
<name>A0ABW5YV65_9SPHI</name>
<gene>
    <name evidence="1" type="ORF">ACFS6I_09905</name>
</gene>
<dbReference type="CDD" id="cd16413">
    <property type="entry name" value="DGQHR_domain"/>
    <property type="match status" value="1"/>
</dbReference>
<dbReference type="NCBIfam" id="TIGR03187">
    <property type="entry name" value="DGQHR"/>
    <property type="match status" value="1"/>
</dbReference>
<dbReference type="EMBL" id="JBHUPE010000004">
    <property type="protein sequence ID" value="MFD2904238.1"/>
    <property type="molecule type" value="Genomic_DNA"/>
</dbReference>